<keyword evidence="10" id="KW-0009">Actin-binding</keyword>
<evidence type="ECO:0000313" key="17">
    <source>
        <dbReference type="Proteomes" id="UP000472262"/>
    </source>
</evidence>
<dbReference type="PRINTS" id="PR00193">
    <property type="entry name" value="MYOSINHEAVY"/>
</dbReference>
<feature type="compositionally biased region" description="Basic and acidic residues" evidence="12">
    <location>
        <begin position="23"/>
        <end position="35"/>
    </location>
</feature>
<evidence type="ECO:0000256" key="10">
    <source>
        <dbReference type="PROSITE-ProRule" id="PRU00782"/>
    </source>
</evidence>
<dbReference type="PANTHER" id="PTHR45615">
    <property type="entry name" value="MYOSIN HEAVY CHAIN, NON-MUSCLE"/>
    <property type="match status" value="1"/>
</dbReference>
<dbReference type="InterPro" id="IPR027417">
    <property type="entry name" value="P-loop_NTPase"/>
</dbReference>
<gene>
    <name evidence="16" type="primary">LOC107592630</name>
</gene>
<evidence type="ECO:0000256" key="8">
    <source>
        <dbReference type="ARBA" id="ARBA00023123"/>
    </source>
</evidence>
<evidence type="ECO:0000256" key="2">
    <source>
        <dbReference type="ARBA" id="ARBA00008314"/>
    </source>
</evidence>
<evidence type="ECO:0000259" key="14">
    <source>
        <dbReference type="PROSITE" id="PS51456"/>
    </source>
</evidence>
<dbReference type="Pfam" id="PF24556">
    <property type="entry name" value="SH3_Myosin-XVIIIa"/>
    <property type="match status" value="1"/>
</dbReference>
<feature type="compositionally biased region" description="Basic and acidic residues" evidence="12">
    <location>
        <begin position="1391"/>
        <end position="1410"/>
    </location>
</feature>
<evidence type="ECO:0000256" key="6">
    <source>
        <dbReference type="ARBA" id="ARBA00022840"/>
    </source>
</evidence>
<evidence type="ECO:0000256" key="11">
    <source>
        <dbReference type="SAM" id="Coils"/>
    </source>
</evidence>
<reference evidence="16" key="1">
    <citation type="submission" date="2025-08" db="UniProtKB">
        <authorList>
            <consortium name="Ensembl"/>
        </authorList>
    </citation>
    <scope>IDENTIFICATION</scope>
</reference>
<dbReference type="FunFam" id="1.20.120.720:FF:000007">
    <property type="entry name" value="unconventional myosin-XVIIIa isoform X2"/>
    <property type="match status" value="1"/>
</dbReference>
<dbReference type="PANTHER" id="PTHR45615:SF13">
    <property type="entry name" value="UNCONVENTIONAL MYOSIN-XVIIIA"/>
    <property type="match status" value="1"/>
</dbReference>
<dbReference type="InterPro" id="IPR036034">
    <property type="entry name" value="PDZ_sf"/>
</dbReference>
<dbReference type="PROSITE" id="PS51844">
    <property type="entry name" value="SH3_LIKE"/>
    <property type="match status" value="1"/>
</dbReference>
<feature type="domain" description="Myosin N-terminal SH3-like" evidence="15">
    <location>
        <begin position="358"/>
        <end position="410"/>
    </location>
</feature>
<dbReference type="InterPro" id="IPR036961">
    <property type="entry name" value="Kinesin_motor_dom_sf"/>
</dbReference>
<keyword evidence="7 11" id="KW-0175">Coiled coil</keyword>
<dbReference type="PROSITE" id="PS50106">
    <property type="entry name" value="PDZ"/>
    <property type="match status" value="1"/>
</dbReference>
<dbReference type="FunFam" id="1.10.10.820:FF:000004">
    <property type="entry name" value="unconventional myosin-XVIIIa isoform X1"/>
    <property type="match status" value="1"/>
</dbReference>
<feature type="domain" description="PDZ" evidence="13">
    <location>
        <begin position="229"/>
        <end position="320"/>
    </location>
</feature>
<dbReference type="GO" id="GO:0032982">
    <property type="term" value="C:myosin filament"/>
    <property type="evidence" value="ECO:0007669"/>
    <property type="project" value="TreeGrafter"/>
</dbReference>
<dbReference type="GO" id="GO:0051015">
    <property type="term" value="F:actin filament binding"/>
    <property type="evidence" value="ECO:0007669"/>
    <property type="project" value="TreeGrafter"/>
</dbReference>
<feature type="compositionally biased region" description="Polar residues" evidence="12">
    <location>
        <begin position="1932"/>
        <end position="1941"/>
    </location>
</feature>
<dbReference type="Gene3D" id="2.30.42.10">
    <property type="match status" value="1"/>
</dbReference>
<dbReference type="GO" id="GO:0048731">
    <property type="term" value="P:system development"/>
    <property type="evidence" value="ECO:0007669"/>
    <property type="project" value="UniProtKB-ARBA"/>
</dbReference>
<evidence type="ECO:0000256" key="4">
    <source>
        <dbReference type="ARBA" id="ARBA00022553"/>
    </source>
</evidence>
<sequence>MFNLMKKDKEKDGVRKEKKDKRDRRERMSAAELRSLDEMSMRRGFFNLNRSSKRDSKNKLEISNPIPIKVASSTELNLTDIESDGLSNRSSMVLDADQLSAASSSDDLKGDYGQDGHRSSVKERAARFGSLAMQNSQMGSIMKRFSFSQRNKDESPSEGSTPSGQNSAAPSPQVETKIFDPQRKPSLQHHQQQSSTGKKVQVPEIVDKTFSADLRLPAVVPPQTPEVRELVLQRRSTGDFGFSLRRTTMLDRGTDGGVYRRVVHFAEPGAGTKDLALGLVPGDRLVEINGRNVENKNRDEIVEMIRQSGDTVRLKVQPILELSELSRCWLRNTEGLRREAFDVKTEEQIAAEQAWYGSEKVWLVHKDGFSLATVVKTETGSLPEGKVKIKLEHDGTVLDVDEDDIEKANPPSFDRCEDLAALLYLNESSVMHSLRQRYGGNLIHTYAGPNMVIINPTSAPSMYSEKVMHMFKGCRREDTAPHIYAVAQSAYRNLLTTRQDQSVVLLGKSGSGKTTNCQHLVQYLVSIAGSTGKIFTAEKWQAVYTILEAFGNSATSMNNNASRFSQIVSLDFDQAGQVASASIQTMLLEKLRVVKRPETESTFNVFYYMMAGADSTLRTELHFNHFAENSAFGIVPQTKSEDKQKASQQFTKLQAAMKVLGISSDEQKALWLILGAIYHLGAAGATKAGRKQFARHEWAQKAAYLLGCTLEELSSAIFKHQPKGTLQRSTSFRQGPDDVGTGDNSAPKITALECLEAMAAGLYSELFTLVISLVNRALKSSQHSLCSLLIVDTPGFQNPKLAKRNRGATFEELCHNYTQERLQTLFHERTFVQELERYKEENIELALDDIESSTSLSVSAIDQASTQALIRTLARTDEARGLLWLMEEEALQPGGSEETLLERLFSYYSPVDGESKGPALLLKSEKAHHFLLGHSHGTDWVEYDARGWLSHAKQNPASQNAAILLQDSQKKNISCLFMGRSGGATVLSGSIAGLEGGSQLALRRATSMRKTFTTGVAAVKKKSLCIQIKLQVDALIDTVRRSRVHFVHCLLPKAETSIDAHGESCDNGLMQLDVCLLRAQLRGSKLLDALRIYRQGYPDHLVFSEFRRRFDVLSPHLTKKHGRNYIVTDERRAVEELLESLELEKSSYHMGLSRVFFRAGVLAKLEENRDIQTRRNITLFQAACRGYLARHAFKKRKIQDLAIRCIQKNIKKNRGVKGWPWWKLFTTVRPLIEVQLTEEQIRGKDEEIQQLKLKLEKVEKERNELRLNSDRLESKVSSVCFANRKYQSHESGKERKYNNLSLFSHFAMIVFSGGEWRLKYERAIREIEFTKKRLQQEFDDKLEVEQQNKRQLERKLTDLQADNEEVQRVSQQLKKKCQRLTAELQDTKLHLEGQQSRNHDLEKKQRKFDSEQTQAQEEVQREKSLREKLSREKDMLTGEVFSLRQQLEDKDLEICAVNLKLEQMEAELQDLNSQESKDEASLAKVKKQLRDLEAKVKDQEEELDEQAGTIQMLEQAKLRLEMEMERLRQTHSKEIESKDDEVEEIRQSCSKKLKQMEVQLEEEYEEKQKVLRERRDLEAKLMSTQDQVSHRDVETEKRLRKDLKRTKALLADAQIMLDHLKNNAPSKREIAQLKNQLEESEFTCAAAVKARKSMEVEIEDLHVQMDDISKSKQALEEQLSRLQREKNDLQSRMEEDQEDMNELMKKHKAAVAQSTQNLAQISDLQAQLEEAMKEKQDVQEKLTALQSQLEFQEQSMVDKSLVSRQEAKIRELETKMEFEKTQVKRLESLVARLKENLEKLTEERDQRSASENREKEQNKRLLRQIRDIKEEMAELAKKEAEASRKKHELEMDIESLEAANQSLQADLKLAFKRIGDLQAAIEDEMESDDNEDLINSLQDMVTKYQKRKNKIEGASDTDSEVEDRVDGVKSWLSKNKGSAKNMSDDGSLKSSRSVLQRHFPRYPTEWFNPNPMQQARKRCLEKLISNKKSKKKSKKESSSSSSSSASESSTESDSSSGASTISYRSSSSIKKAPGRQASGSEGELEPEGPSEGPPPLSKKEEKKRKKKVDNLVMKYLYRPDSD</sequence>
<feature type="region of interest" description="Disordered" evidence="12">
    <location>
        <begin position="1391"/>
        <end position="1426"/>
    </location>
</feature>
<dbReference type="InterPro" id="IPR002928">
    <property type="entry name" value="Myosin_tail"/>
</dbReference>
<feature type="region of interest" description="Disordered" evidence="12">
    <location>
        <begin position="1"/>
        <end position="35"/>
    </location>
</feature>
<name>A0A672SRC9_SINGR</name>
<dbReference type="Pfam" id="PF01576">
    <property type="entry name" value="Myosin_tail_1"/>
    <property type="match status" value="1"/>
</dbReference>
<feature type="compositionally biased region" description="Polar residues" evidence="12">
    <location>
        <begin position="157"/>
        <end position="174"/>
    </location>
</feature>
<keyword evidence="6 10" id="KW-0067">ATP-binding</keyword>
<keyword evidence="4" id="KW-0597">Phosphoprotein</keyword>
<feature type="region of interest" description="Disordered" evidence="12">
    <location>
        <begin position="1932"/>
        <end position="1952"/>
    </location>
</feature>
<evidence type="ECO:0000256" key="12">
    <source>
        <dbReference type="SAM" id="MobiDB-lite"/>
    </source>
</evidence>
<evidence type="ECO:0000313" key="16">
    <source>
        <dbReference type="Ensembl" id="ENSSGRP00000104317.1"/>
    </source>
</evidence>
<dbReference type="Gene3D" id="1.20.58.530">
    <property type="match status" value="1"/>
</dbReference>
<dbReference type="InterPro" id="IPR036064">
    <property type="entry name" value="MYSc_Myo18"/>
</dbReference>
<dbReference type="SMART" id="SM00228">
    <property type="entry name" value="PDZ"/>
    <property type="match status" value="1"/>
</dbReference>
<dbReference type="InterPro" id="IPR001609">
    <property type="entry name" value="Myosin_head_motor_dom-like"/>
</dbReference>
<dbReference type="GO" id="GO:0005524">
    <property type="term" value="F:ATP binding"/>
    <property type="evidence" value="ECO:0007669"/>
    <property type="project" value="UniProtKB-UniRule"/>
</dbReference>
<comment type="similarity">
    <text evidence="2 10">Belongs to the TRAFAC class myosin-kinesin ATPase superfamily. Myosin family.</text>
</comment>
<dbReference type="SUPFAM" id="SSF50156">
    <property type="entry name" value="PDZ domain-like"/>
    <property type="match status" value="1"/>
</dbReference>
<dbReference type="GO" id="GO:0005737">
    <property type="term" value="C:cytoplasm"/>
    <property type="evidence" value="ECO:0007669"/>
    <property type="project" value="UniProtKB-SubCell"/>
</dbReference>
<dbReference type="InterPro" id="IPR057772">
    <property type="entry name" value="SH3_Myo18a"/>
</dbReference>
<dbReference type="FunFam" id="4.10.270.10:FF:000002">
    <property type="entry name" value="unconventional myosin-XVIIIa isoform X1"/>
    <property type="match status" value="1"/>
</dbReference>
<dbReference type="Pfam" id="PF00612">
    <property type="entry name" value="IQ"/>
    <property type="match status" value="1"/>
</dbReference>
<dbReference type="InterPro" id="IPR004009">
    <property type="entry name" value="SH3_Myosin"/>
</dbReference>
<dbReference type="Gene3D" id="3.30.70.1590">
    <property type="match status" value="1"/>
</dbReference>
<dbReference type="SUPFAM" id="SSF90257">
    <property type="entry name" value="Myosin rod fragments"/>
    <property type="match status" value="1"/>
</dbReference>
<dbReference type="InterPro" id="IPR001478">
    <property type="entry name" value="PDZ"/>
</dbReference>
<accession>A0A672SRC9</accession>
<keyword evidence="9 10" id="KW-0505">Motor protein</keyword>
<evidence type="ECO:0000256" key="5">
    <source>
        <dbReference type="ARBA" id="ARBA00022741"/>
    </source>
</evidence>
<dbReference type="FunFam" id="1.20.58.530:FF:000011">
    <property type="entry name" value="unconventional myosin-XVIIIa isoform X2"/>
    <property type="match status" value="1"/>
</dbReference>
<evidence type="ECO:0000259" key="13">
    <source>
        <dbReference type="PROSITE" id="PS50106"/>
    </source>
</evidence>
<feature type="region of interest" description="Disordered" evidence="12">
    <location>
        <begin position="1799"/>
        <end position="1819"/>
    </location>
</feature>
<dbReference type="Ensembl" id="ENSSGRT00000110897.1">
    <property type="protein sequence ID" value="ENSSGRP00000104317.1"/>
    <property type="gene ID" value="ENSSGRG00000051281.1"/>
</dbReference>
<dbReference type="Gene3D" id="1.10.10.820">
    <property type="match status" value="1"/>
</dbReference>
<dbReference type="GO" id="GO:0031032">
    <property type="term" value="P:actomyosin structure organization"/>
    <property type="evidence" value="ECO:0007669"/>
    <property type="project" value="TreeGrafter"/>
</dbReference>
<feature type="binding site" evidence="10">
    <location>
        <begin position="507"/>
        <end position="514"/>
    </location>
    <ligand>
        <name>ATP</name>
        <dbReference type="ChEBI" id="CHEBI:30616"/>
    </ligand>
</feature>
<comment type="subcellular location">
    <subcellularLocation>
        <location evidence="1">Cytoplasm</location>
    </subcellularLocation>
</comment>
<keyword evidence="3" id="KW-0963">Cytoplasm</keyword>
<reference evidence="16" key="2">
    <citation type="submission" date="2025-09" db="UniProtKB">
        <authorList>
            <consortium name="Ensembl"/>
        </authorList>
    </citation>
    <scope>IDENTIFICATION</scope>
</reference>
<evidence type="ECO:0000256" key="9">
    <source>
        <dbReference type="ARBA" id="ARBA00023175"/>
    </source>
</evidence>
<feature type="region of interest" description="Disordered" evidence="12">
    <location>
        <begin position="148"/>
        <end position="204"/>
    </location>
</feature>
<dbReference type="Gene3D" id="3.40.850.10">
    <property type="entry name" value="Kinesin motor domain"/>
    <property type="match status" value="1"/>
</dbReference>
<dbReference type="Proteomes" id="UP000472262">
    <property type="component" value="Unassembled WGS sequence"/>
</dbReference>
<feature type="region of interest" description="Disordered" evidence="12">
    <location>
        <begin position="101"/>
        <end position="123"/>
    </location>
</feature>
<dbReference type="GO" id="GO:0003774">
    <property type="term" value="F:cytoskeletal motor activity"/>
    <property type="evidence" value="ECO:0007669"/>
    <property type="project" value="UniProtKB-UniRule"/>
</dbReference>
<comment type="caution">
    <text evidence="10">Lacks conserved residue(s) required for the propagation of feature annotation.</text>
</comment>
<evidence type="ECO:0000256" key="7">
    <source>
        <dbReference type="ARBA" id="ARBA00023054"/>
    </source>
</evidence>
<dbReference type="CDD" id="cd06747">
    <property type="entry name" value="PDZ_MYO18-like"/>
    <property type="match status" value="1"/>
</dbReference>
<keyword evidence="8 10" id="KW-0518">Myosin</keyword>
<dbReference type="Gene3D" id="1.20.5.1160">
    <property type="entry name" value="Vasodilator-stimulated phosphoprotein"/>
    <property type="match status" value="1"/>
</dbReference>
<dbReference type="Gene3D" id="1.20.120.720">
    <property type="entry name" value="Myosin VI head, motor domain, U50 subdomain"/>
    <property type="match status" value="1"/>
</dbReference>
<feature type="domain" description="Myosin motor" evidence="14">
    <location>
        <begin position="414"/>
        <end position="1170"/>
    </location>
</feature>
<protein>
    <submittedName>
        <fullName evidence="16">Myosin XVIIIA</fullName>
    </submittedName>
</protein>
<keyword evidence="17" id="KW-1185">Reference proteome</keyword>
<dbReference type="FunFam" id="3.40.850.10:FF:000020">
    <property type="entry name" value="unconventional myosin-XVIIIa isoform X1"/>
    <property type="match status" value="1"/>
</dbReference>
<dbReference type="PROSITE" id="PS50096">
    <property type="entry name" value="IQ"/>
    <property type="match status" value="1"/>
</dbReference>
<organism evidence="16 17">
    <name type="scientific">Sinocyclocheilus grahami</name>
    <name type="common">Dianchi golden-line fish</name>
    <name type="synonym">Barbus grahami</name>
    <dbReference type="NCBI Taxonomy" id="75366"/>
    <lineage>
        <taxon>Eukaryota</taxon>
        <taxon>Metazoa</taxon>
        <taxon>Chordata</taxon>
        <taxon>Craniata</taxon>
        <taxon>Vertebrata</taxon>
        <taxon>Euteleostomi</taxon>
        <taxon>Actinopterygii</taxon>
        <taxon>Neopterygii</taxon>
        <taxon>Teleostei</taxon>
        <taxon>Ostariophysi</taxon>
        <taxon>Cypriniformes</taxon>
        <taxon>Cyprinidae</taxon>
        <taxon>Cyprininae</taxon>
        <taxon>Sinocyclocheilus</taxon>
    </lineage>
</organism>
<feature type="compositionally biased region" description="Basic and acidic residues" evidence="12">
    <location>
        <begin position="1"/>
        <end position="17"/>
    </location>
</feature>
<dbReference type="InterPro" id="IPR000048">
    <property type="entry name" value="IQ_motif_EF-hand-BS"/>
</dbReference>
<dbReference type="Pfam" id="PF00063">
    <property type="entry name" value="Myosin_head"/>
    <property type="match status" value="1"/>
</dbReference>
<feature type="compositionally biased region" description="Low complexity" evidence="12">
    <location>
        <begin position="1998"/>
        <end position="2028"/>
    </location>
</feature>
<feature type="compositionally biased region" description="Basic and acidic residues" evidence="12">
    <location>
        <begin position="106"/>
        <end position="123"/>
    </location>
</feature>
<dbReference type="SUPFAM" id="SSF52540">
    <property type="entry name" value="P-loop containing nucleoside triphosphate hydrolases"/>
    <property type="match status" value="1"/>
</dbReference>
<evidence type="ECO:0000256" key="3">
    <source>
        <dbReference type="ARBA" id="ARBA00022490"/>
    </source>
</evidence>
<keyword evidence="5 10" id="KW-0547">Nucleotide-binding</keyword>
<feature type="compositionally biased region" description="Basic residues" evidence="12">
    <location>
        <begin position="1984"/>
        <end position="1994"/>
    </location>
</feature>
<feature type="region of interest" description="Disordered" evidence="12">
    <location>
        <begin position="1984"/>
        <end position="2082"/>
    </location>
</feature>
<dbReference type="CDD" id="cd01386">
    <property type="entry name" value="MYSc_Myo18"/>
    <property type="match status" value="1"/>
</dbReference>
<dbReference type="FunFam" id="2.30.42.10:FF:000059">
    <property type="entry name" value="unconventional myosin-XVIIIa isoform X1"/>
    <property type="match status" value="1"/>
</dbReference>
<dbReference type="SMART" id="SM00242">
    <property type="entry name" value="MYSc"/>
    <property type="match status" value="1"/>
</dbReference>
<dbReference type="Pfam" id="PF00595">
    <property type="entry name" value="PDZ"/>
    <property type="match status" value="1"/>
</dbReference>
<feature type="coiled-coil region" evidence="11">
    <location>
        <begin position="1234"/>
        <end position="1275"/>
    </location>
</feature>
<feature type="compositionally biased region" description="Polar residues" evidence="12">
    <location>
        <begin position="188"/>
        <end position="198"/>
    </location>
</feature>
<dbReference type="Gene3D" id="4.10.270.10">
    <property type="entry name" value="Myosin, subunit A"/>
    <property type="match status" value="1"/>
</dbReference>
<evidence type="ECO:0000259" key="15">
    <source>
        <dbReference type="PROSITE" id="PS51844"/>
    </source>
</evidence>
<proteinExistence type="inferred from homology"/>
<dbReference type="PROSITE" id="PS51456">
    <property type="entry name" value="MYOSIN_MOTOR"/>
    <property type="match status" value="1"/>
</dbReference>
<evidence type="ECO:0000256" key="1">
    <source>
        <dbReference type="ARBA" id="ARBA00004496"/>
    </source>
</evidence>
<dbReference type="GO" id="GO:0016460">
    <property type="term" value="C:myosin II complex"/>
    <property type="evidence" value="ECO:0007669"/>
    <property type="project" value="TreeGrafter"/>
</dbReference>
<dbReference type="SMART" id="SM00015">
    <property type="entry name" value="IQ"/>
    <property type="match status" value="1"/>
</dbReference>